<feature type="domain" description="BBSome complex member BBS5 PH" evidence="10">
    <location>
        <begin position="34"/>
        <end position="88"/>
    </location>
</feature>
<keyword evidence="5" id="KW-0963">Cytoplasm</keyword>
<name>A0ABQ9Y5Z9_9EUKA</name>
<keyword evidence="9" id="KW-0966">Cell projection</keyword>
<evidence type="ECO:0000256" key="5">
    <source>
        <dbReference type="ARBA" id="ARBA00022490"/>
    </source>
</evidence>
<evidence type="ECO:0000259" key="10">
    <source>
        <dbReference type="SMART" id="SM00683"/>
    </source>
</evidence>
<comment type="caution">
    <text evidence="11">The sequence shown here is derived from an EMBL/GenBank/DDBJ whole genome shotgun (WGS) entry which is preliminary data.</text>
</comment>
<dbReference type="Proteomes" id="UP001281761">
    <property type="component" value="Unassembled WGS sequence"/>
</dbReference>
<feature type="domain" description="BBSome complex member BBS5 PH" evidence="10">
    <location>
        <begin position="164"/>
        <end position="218"/>
    </location>
</feature>
<keyword evidence="4" id="KW-1003">Cell membrane</keyword>
<protein>
    <submittedName>
        <fullName evidence="11">BBS5 protein</fullName>
    </submittedName>
</protein>
<evidence type="ECO:0000256" key="3">
    <source>
        <dbReference type="ARBA" id="ARBA00005822"/>
    </source>
</evidence>
<keyword evidence="12" id="KW-1185">Reference proteome</keyword>
<gene>
    <name evidence="11" type="ORF">BLNAU_5946</name>
</gene>
<evidence type="ECO:0000256" key="2">
    <source>
        <dbReference type="ARBA" id="ARBA00004607"/>
    </source>
</evidence>
<evidence type="ECO:0000313" key="11">
    <source>
        <dbReference type="EMBL" id="KAK2959151.1"/>
    </source>
</evidence>
<dbReference type="InterPro" id="IPR014003">
    <property type="entry name" value="BBS5_PH"/>
</dbReference>
<dbReference type="PIRSF" id="PIRSF010072">
    <property type="entry name" value="DUF1448"/>
    <property type="match status" value="1"/>
</dbReference>
<dbReference type="SMART" id="SM00683">
    <property type="entry name" value="DM16"/>
    <property type="match status" value="2"/>
</dbReference>
<proteinExistence type="inferred from homology"/>
<dbReference type="Pfam" id="PF07289">
    <property type="entry name" value="BBL5"/>
    <property type="match status" value="1"/>
</dbReference>
<evidence type="ECO:0000256" key="6">
    <source>
        <dbReference type="ARBA" id="ARBA00023069"/>
    </source>
</evidence>
<keyword evidence="7" id="KW-0472">Membrane</keyword>
<evidence type="ECO:0000313" key="12">
    <source>
        <dbReference type="Proteomes" id="UP001281761"/>
    </source>
</evidence>
<dbReference type="InterPro" id="IPR006606">
    <property type="entry name" value="BBL5"/>
</dbReference>
<comment type="subcellular location">
    <subcellularLocation>
        <location evidence="1">Cell projection</location>
        <location evidence="1">Cilium membrane</location>
    </subcellularLocation>
    <subcellularLocation>
        <location evidence="2">Cytoplasm</location>
        <location evidence="2">Cytoskeleton</location>
        <location evidence="2">Microtubule organizing center</location>
        <location evidence="2">Centrosome</location>
        <location evidence="2">Centriolar satellite</location>
    </subcellularLocation>
</comment>
<evidence type="ECO:0000256" key="7">
    <source>
        <dbReference type="ARBA" id="ARBA00023136"/>
    </source>
</evidence>
<keyword evidence="6" id="KW-0969">Cilium</keyword>
<organism evidence="11 12">
    <name type="scientific">Blattamonas nauphoetae</name>
    <dbReference type="NCBI Taxonomy" id="2049346"/>
    <lineage>
        <taxon>Eukaryota</taxon>
        <taxon>Metamonada</taxon>
        <taxon>Preaxostyla</taxon>
        <taxon>Oxymonadida</taxon>
        <taxon>Blattamonas</taxon>
    </lineage>
</organism>
<dbReference type="EMBL" id="JARBJD010000032">
    <property type="protein sequence ID" value="KAK2959151.1"/>
    <property type="molecule type" value="Genomic_DNA"/>
</dbReference>
<evidence type="ECO:0000256" key="4">
    <source>
        <dbReference type="ARBA" id="ARBA00022475"/>
    </source>
</evidence>
<keyword evidence="8" id="KW-0206">Cytoskeleton</keyword>
<accession>A0ABQ9Y5Z9</accession>
<dbReference type="PANTHER" id="PTHR21351:SF0">
    <property type="entry name" value="BARDET-BIEDL SYNDROME 5 PROTEIN"/>
    <property type="match status" value="1"/>
</dbReference>
<dbReference type="InterPro" id="IPR030804">
    <property type="entry name" value="BBS5/fem-3"/>
</dbReference>
<evidence type="ECO:0000256" key="9">
    <source>
        <dbReference type="ARBA" id="ARBA00023273"/>
    </source>
</evidence>
<reference evidence="11 12" key="1">
    <citation type="journal article" date="2022" name="bioRxiv">
        <title>Genomics of Preaxostyla Flagellates Illuminates Evolutionary Transitions and the Path Towards Mitochondrial Loss.</title>
        <authorList>
            <person name="Novak L.V.F."/>
            <person name="Treitli S.C."/>
            <person name="Pyrih J."/>
            <person name="Halakuc P."/>
            <person name="Pipaliya S.V."/>
            <person name="Vacek V."/>
            <person name="Brzon O."/>
            <person name="Soukal P."/>
            <person name="Eme L."/>
            <person name="Dacks J.B."/>
            <person name="Karnkowska A."/>
            <person name="Elias M."/>
            <person name="Hampl V."/>
        </authorList>
    </citation>
    <scope>NUCLEOTIDE SEQUENCE [LARGE SCALE GENOMIC DNA]</scope>
    <source>
        <strain evidence="11">NAU3</strain>
        <tissue evidence="11">Gut</tissue>
    </source>
</reference>
<dbReference type="PANTHER" id="PTHR21351">
    <property type="entry name" value="BARDET-BIEDL SYNDROME PROTEIN 5"/>
    <property type="match status" value="1"/>
</dbReference>
<evidence type="ECO:0000256" key="8">
    <source>
        <dbReference type="ARBA" id="ARBA00023212"/>
    </source>
</evidence>
<evidence type="ECO:0000256" key="1">
    <source>
        <dbReference type="ARBA" id="ARBA00004309"/>
    </source>
</evidence>
<sequence>MSESIKDLLKTHFFPDREASFDLDKNRIRLQNGEEEVDYIPQIEDVKGGSGDRGALRVTNLRLIWLSSDDASTNISIGYNCVKDLFIRNANSAIKGKTRSLYVVVKIRNDKFEFIFSNFGKASPRLFTTVQTIVRAYETSRTYRDLRLRCSIIHEGNLRLLKGETIISKVGNVWNISNSQGHVGTMHTTNIRAVWHANNMPNFNVSIPYIQISDIYHRDSSKFGPALVIQTAGPSGSFSLGFRVEPIDQLRTLTVEIQKMIRIFYERPIFGVEYIIEEGAEPKGLSQLKAEAQEPVEESFDIQKEDPADVMAMYYAETLQQRDRPPTYDSSLGLAVEILPQGFTIDKIWNDLCDTAQLVSEQLLKENKDFEGFQSH</sequence>
<comment type="similarity">
    <text evidence="3">Belongs to the BBS5 family.</text>
</comment>